<evidence type="ECO:0000259" key="2">
    <source>
        <dbReference type="Pfam" id="PF01361"/>
    </source>
</evidence>
<accession>A0A0A7PDD6</accession>
<dbReference type="EMBL" id="CP009122">
    <property type="protein sequence ID" value="AJA07173.1"/>
    <property type="molecule type" value="Genomic_DNA"/>
</dbReference>
<feature type="domain" description="4-oxalocrotonate tautomerase-like" evidence="2">
    <location>
        <begin position="2"/>
        <end position="51"/>
    </location>
</feature>
<dbReference type="RefSeq" id="WP_039570746.1">
    <property type="nucleotide sequence ID" value="NZ_CP009122.1"/>
</dbReference>
<dbReference type="Proteomes" id="UP000030907">
    <property type="component" value="Chromosome"/>
</dbReference>
<proteinExistence type="predicted"/>
<protein>
    <recommendedName>
        <fullName evidence="2">4-oxalocrotonate tautomerase-like domain-containing protein</fullName>
    </recommendedName>
</protein>
<dbReference type="InterPro" id="IPR014347">
    <property type="entry name" value="Tautomerase/MIF_sf"/>
</dbReference>
<sequence length="77" mass="8292">MPHVIVKIVPGKSPEQLRRLTDLILPDVTDVLRVDEALVSVAVEQVAPEAWMDTVFTPDIAGNAASLTKRPGYGPDA</sequence>
<dbReference type="KEGG" id="sphk:SKP52_01155"/>
<gene>
    <name evidence="3" type="ORF">SKP52_01155</name>
</gene>
<name>A0A0A7PDD6_9SPHN</name>
<evidence type="ECO:0000313" key="4">
    <source>
        <dbReference type="Proteomes" id="UP000030907"/>
    </source>
</evidence>
<keyword evidence="1" id="KW-0413">Isomerase</keyword>
<dbReference type="SUPFAM" id="SSF55331">
    <property type="entry name" value="Tautomerase/MIF"/>
    <property type="match status" value="1"/>
</dbReference>
<organism evidence="3 4">
    <name type="scientific">Sphingopyxis fribergensis</name>
    <dbReference type="NCBI Taxonomy" id="1515612"/>
    <lineage>
        <taxon>Bacteria</taxon>
        <taxon>Pseudomonadati</taxon>
        <taxon>Pseudomonadota</taxon>
        <taxon>Alphaproteobacteria</taxon>
        <taxon>Sphingomonadales</taxon>
        <taxon>Sphingomonadaceae</taxon>
        <taxon>Sphingopyxis</taxon>
    </lineage>
</organism>
<keyword evidence="4" id="KW-1185">Reference proteome</keyword>
<dbReference type="Gene3D" id="3.30.429.10">
    <property type="entry name" value="Macrophage Migration Inhibitory Factor"/>
    <property type="match status" value="1"/>
</dbReference>
<evidence type="ECO:0000256" key="1">
    <source>
        <dbReference type="ARBA" id="ARBA00023235"/>
    </source>
</evidence>
<evidence type="ECO:0000313" key="3">
    <source>
        <dbReference type="EMBL" id="AJA07173.1"/>
    </source>
</evidence>
<dbReference type="HOGENOM" id="CLU_183611_0_0_5"/>
<dbReference type="AlphaFoldDB" id="A0A0A7PDD6"/>
<dbReference type="GO" id="GO:0016853">
    <property type="term" value="F:isomerase activity"/>
    <property type="evidence" value="ECO:0007669"/>
    <property type="project" value="UniProtKB-KW"/>
</dbReference>
<reference evidence="3 4" key="1">
    <citation type="journal article" date="2015" name="Int. J. Syst. Evol. Microbiol.">
        <title>Description of Sphingopyxis fribergensis sp. nov. - a soil bacterium with the ability to degrade styrene and phenylacetic acid.</title>
        <authorList>
            <person name="Oelschlagel M."/>
            <person name="Ruckert C."/>
            <person name="Kalinowski J."/>
            <person name="Schmidt G."/>
            <person name="Schlomann M."/>
            <person name="Tischler D."/>
        </authorList>
    </citation>
    <scope>NUCLEOTIDE SEQUENCE [LARGE SCALE GENOMIC DNA]</scope>
    <source>
        <strain evidence="3 4">Kp5.2</strain>
    </source>
</reference>
<dbReference type="InterPro" id="IPR004370">
    <property type="entry name" value="4-OT-like_dom"/>
</dbReference>
<dbReference type="OrthoDB" id="3395834at2"/>
<dbReference type="Pfam" id="PF01361">
    <property type="entry name" value="Tautomerase"/>
    <property type="match status" value="1"/>
</dbReference>
<dbReference type="STRING" id="1515612.SKP52_01155"/>